<organism evidence="2 3">
    <name type="scientific">Phanerochaete carnosa (strain HHB-10118-sp)</name>
    <name type="common">White-rot fungus</name>
    <name type="synonym">Peniophora carnosa</name>
    <dbReference type="NCBI Taxonomy" id="650164"/>
    <lineage>
        <taxon>Eukaryota</taxon>
        <taxon>Fungi</taxon>
        <taxon>Dikarya</taxon>
        <taxon>Basidiomycota</taxon>
        <taxon>Agaricomycotina</taxon>
        <taxon>Agaricomycetes</taxon>
        <taxon>Polyporales</taxon>
        <taxon>Phanerochaetaceae</taxon>
        <taxon>Phanerochaete</taxon>
    </lineage>
</organism>
<dbReference type="InParanoid" id="K5VBS9"/>
<dbReference type="HOGENOM" id="CLU_167012_0_0_1"/>
<dbReference type="EMBL" id="JH930927">
    <property type="protein sequence ID" value="EKM48563.1"/>
    <property type="molecule type" value="Genomic_DNA"/>
</dbReference>
<evidence type="ECO:0000313" key="2">
    <source>
        <dbReference type="EMBL" id="EKM48563.1"/>
    </source>
</evidence>
<sequence length="85" mass="9288">MSPHNHGKKEAAETSQKTSKRQKVASKHVEFDNGAVMTQFRLSGEFSSEDAVQGSSAKKGGGRKSPGVLDVAEGEVLMRHWTRFD</sequence>
<gene>
    <name evidence="2" type="ORF">PHACADRAFT_202659</name>
</gene>
<proteinExistence type="predicted"/>
<dbReference type="Proteomes" id="UP000008370">
    <property type="component" value="Unassembled WGS sequence"/>
</dbReference>
<dbReference type="AlphaFoldDB" id="K5VBS9"/>
<protein>
    <submittedName>
        <fullName evidence="2">Uncharacterized protein</fullName>
    </submittedName>
</protein>
<accession>K5VBS9</accession>
<name>K5VBS9_PHACS</name>
<dbReference type="RefSeq" id="XP_007402885.1">
    <property type="nucleotide sequence ID" value="XM_007402823.1"/>
</dbReference>
<evidence type="ECO:0000256" key="1">
    <source>
        <dbReference type="SAM" id="MobiDB-lite"/>
    </source>
</evidence>
<dbReference type="GeneID" id="18911947"/>
<reference evidence="2 3" key="1">
    <citation type="journal article" date="2012" name="BMC Genomics">
        <title>Comparative genomics of the white-rot fungi, Phanerochaete carnosa and P. chrysosporium, to elucidate the genetic basis of the distinct wood types they colonize.</title>
        <authorList>
            <person name="Suzuki H."/>
            <person name="MacDonald J."/>
            <person name="Syed K."/>
            <person name="Salamov A."/>
            <person name="Hori C."/>
            <person name="Aerts A."/>
            <person name="Henrissat B."/>
            <person name="Wiebenga A."/>
            <person name="vanKuyk P.A."/>
            <person name="Barry K."/>
            <person name="Lindquist E."/>
            <person name="LaButti K."/>
            <person name="Lapidus A."/>
            <person name="Lucas S."/>
            <person name="Coutinho P."/>
            <person name="Gong Y."/>
            <person name="Samejima M."/>
            <person name="Mahadevan R."/>
            <person name="Abou-Zaid M."/>
            <person name="de Vries R.P."/>
            <person name="Igarashi K."/>
            <person name="Yadav J.S."/>
            <person name="Grigoriev I.V."/>
            <person name="Master E.R."/>
        </authorList>
    </citation>
    <scope>NUCLEOTIDE SEQUENCE [LARGE SCALE GENOMIC DNA]</scope>
    <source>
        <strain evidence="2 3">HHB-10118-sp</strain>
    </source>
</reference>
<keyword evidence="3" id="KW-1185">Reference proteome</keyword>
<feature type="region of interest" description="Disordered" evidence="1">
    <location>
        <begin position="45"/>
        <end position="68"/>
    </location>
</feature>
<dbReference type="KEGG" id="pco:PHACADRAFT_202659"/>
<evidence type="ECO:0000313" key="3">
    <source>
        <dbReference type="Proteomes" id="UP000008370"/>
    </source>
</evidence>
<feature type="region of interest" description="Disordered" evidence="1">
    <location>
        <begin position="1"/>
        <end position="30"/>
    </location>
</feature>